<feature type="domain" description="Tyrosine specific protein phosphatases" evidence="2">
    <location>
        <begin position="145"/>
        <end position="210"/>
    </location>
</feature>
<evidence type="ECO:0000313" key="3">
    <source>
        <dbReference type="EMBL" id="MDM7854725.1"/>
    </source>
</evidence>
<dbReference type="PROSITE" id="PS50056">
    <property type="entry name" value="TYR_PHOSPHATASE_2"/>
    <property type="match status" value="1"/>
</dbReference>
<dbReference type="EC" id="3.1.3.48" evidence="3"/>
<dbReference type="InterPro" id="IPR026893">
    <property type="entry name" value="Tyr/Ser_Pase_IphP-type"/>
</dbReference>
<dbReference type="GO" id="GO:0004725">
    <property type="term" value="F:protein tyrosine phosphatase activity"/>
    <property type="evidence" value="ECO:0007669"/>
    <property type="project" value="UniProtKB-EC"/>
</dbReference>
<keyword evidence="4" id="KW-1185">Reference proteome</keyword>
<keyword evidence="3" id="KW-0378">Hydrolase</keyword>
<accession>A0ABT7SEW0</accession>
<dbReference type="InterPro" id="IPR016130">
    <property type="entry name" value="Tyr_Pase_AS"/>
</dbReference>
<evidence type="ECO:0000256" key="1">
    <source>
        <dbReference type="ARBA" id="ARBA00009580"/>
    </source>
</evidence>
<comment type="similarity">
    <text evidence="1">Belongs to the protein-tyrosine phosphatase family.</text>
</comment>
<dbReference type="Gene3D" id="3.90.190.10">
    <property type="entry name" value="Protein tyrosine phosphatase superfamily"/>
    <property type="match status" value="1"/>
</dbReference>
<name>A0ABT7SEW0_9CELL</name>
<dbReference type="PROSITE" id="PS00383">
    <property type="entry name" value="TYR_PHOSPHATASE_1"/>
    <property type="match status" value="1"/>
</dbReference>
<dbReference type="SUPFAM" id="SSF52799">
    <property type="entry name" value="(Phosphotyrosine protein) phosphatases II"/>
    <property type="match status" value="1"/>
</dbReference>
<dbReference type="RefSeq" id="WP_289454543.1">
    <property type="nucleotide sequence ID" value="NZ_JAUCGQ010000001.1"/>
</dbReference>
<comment type="caution">
    <text evidence="3">The sequence shown here is derived from an EMBL/GenBank/DDBJ whole genome shotgun (WGS) entry which is preliminary data.</text>
</comment>
<dbReference type="InterPro" id="IPR029021">
    <property type="entry name" value="Prot-tyrosine_phosphatase-like"/>
</dbReference>
<dbReference type="PANTHER" id="PTHR31126:SF1">
    <property type="entry name" value="TYROSINE SPECIFIC PROTEIN PHOSPHATASES DOMAIN-CONTAINING PROTEIN"/>
    <property type="match status" value="1"/>
</dbReference>
<organism evidence="3 4">
    <name type="scientific">Cellulomonas alba</name>
    <dbReference type="NCBI Taxonomy" id="3053467"/>
    <lineage>
        <taxon>Bacteria</taxon>
        <taxon>Bacillati</taxon>
        <taxon>Actinomycetota</taxon>
        <taxon>Actinomycetes</taxon>
        <taxon>Micrococcales</taxon>
        <taxon>Cellulomonadaceae</taxon>
        <taxon>Cellulomonas</taxon>
    </lineage>
</organism>
<protein>
    <submittedName>
        <fullName evidence="3">Tyrosine-protein phosphatase</fullName>
        <ecNumber evidence="3">3.1.3.48</ecNumber>
    </submittedName>
</protein>
<dbReference type="InterPro" id="IPR000387">
    <property type="entry name" value="Tyr_Pase_dom"/>
</dbReference>
<sequence length="273" mass="27975">MTAETADPHVIATPAVPNLRDLGGRATADGGEVVHGVVFRSATLDSADVPTDPVLAALGIRTVVDLRTAGERATRPDLLPDGARGLALDVLADATQAAAARSGAAQVADVVRAPGGVADAFAGVDAAARMRDTYRDLVVAPSALAAYRGLVDAVLDPAGVPLLFHCTAGKDRTGWGVTVLLLAAGVDEDGAIEEFLAVNPAVRATFAPMLAQLEAVGGDPTVLAPLLEVRPDYLAAALDAMRARFGSFDAYLSDGLGLTPLRVEALRNVLRAD</sequence>
<dbReference type="Proteomes" id="UP001529338">
    <property type="component" value="Unassembled WGS sequence"/>
</dbReference>
<evidence type="ECO:0000313" key="4">
    <source>
        <dbReference type="Proteomes" id="UP001529338"/>
    </source>
</evidence>
<dbReference type="Pfam" id="PF13350">
    <property type="entry name" value="Y_phosphatase3"/>
    <property type="match status" value="1"/>
</dbReference>
<proteinExistence type="inferred from homology"/>
<reference evidence="3 4" key="1">
    <citation type="submission" date="2023-06" db="EMBL/GenBank/DDBJ databases">
        <title>Cellulomonas sp. MW4 Whole genome sequence.</title>
        <authorList>
            <person name="Park S."/>
        </authorList>
    </citation>
    <scope>NUCLEOTIDE SEQUENCE [LARGE SCALE GENOMIC DNA]</scope>
    <source>
        <strain evidence="3 4">MW4</strain>
    </source>
</reference>
<dbReference type="EMBL" id="JAUCGQ010000001">
    <property type="protein sequence ID" value="MDM7854725.1"/>
    <property type="molecule type" value="Genomic_DNA"/>
</dbReference>
<gene>
    <name evidence="3" type="ORF">QRT04_07265</name>
</gene>
<dbReference type="PANTHER" id="PTHR31126">
    <property type="entry name" value="TYROSINE-PROTEIN PHOSPHATASE"/>
    <property type="match status" value="1"/>
</dbReference>
<evidence type="ECO:0000259" key="2">
    <source>
        <dbReference type="PROSITE" id="PS50056"/>
    </source>
</evidence>